<sequence>MSRDDGFEPVQLRGKSGKPKGGTGKSNIEKPVSPPLKIRTEIDANPFHTLAGAFEVEMQESEVEDEELVLPANTAQEIQAKLKSLMEADKMLENTVTELSVPDGNPQWIGNNCLEENSLVTQEPLVDVGMKWGDFPAEYDEDGATEAELSPRREAEDTKQNSQNPPATDAALLNNKESNDRAQEESPEDCNGEKERSALQTSSEREAPGYRAEVELGPETSSANESAEEKKTPGEESLDLLNPAPTVVFRAQKPPENLLAVSDSQEKTGVWRRLAGGRTSRALATLANMEGLESELANLLDEDPLQVATLPNFLLNKNFSSLHNGGEGGWKKCQKRRNIHQMLVKHYSRQSIGTSRIGGSSGRHMQPVYRGIVPSLVRVVDTTPTG</sequence>
<accession>A0ABD3HLI7</accession>
<evidence type="ECO:0000256" key="1">
    <source>
        <dbReference type="SAM" id="MobiDB-lite"/>
    </source>
</evidence>
<protein>
    <submittedName>
        <fullName evidence="2">Uncharacterized protein</fullName>
    </submittedName>
</protein>
<feature type="region of interest" description="Disordered" evidence="1">
    <location>
        <begin position="136"/>
        <end position="242"/>
    </location>
</feature>
<dbReference type="Proteomes" id="UP001633002">
    <property type="component" value="Unassembled WGS sequence"/>
</dbReference>
<proteinExistence type="predicted"/>
<feature type="compositionally biased region" description="Basic and acidic residues" evidence="1">
    <location>
        <begin position="191"/>
        <end position="214"/>
    </location>
</feature>
<keyword evidence="3" id="KW-1185">Reference proteome</keyword>
<comment type="caution">
    <text evidence="2">The sequence shown here is derived from an EMBL/GenBank/DDBJ whole genome shotgun (WGS) entry which is preliminary data.</text>
</comment>
<dbReference type="EMBL" id="JBJQOH010000003">
    <property type="protein sequence ID" value="KAL3691686.1"/>
    <property type="molecule type" value="Genomic_DNA"/>
</dbReference>
<name>A0ABD3HLI7_9MARC</name>
<feature type="compositionally biased region" description="Basic and acidic residues" evidence="1">
    <location>
        <begin position="149"/>
        <end position="159"/>
    </location>
</feature>
<gene>
    <name evidence="2" type="ORF">R1sor_005337</name>
</gene>
<dbReference type="AlphaFoldDB" id="A0ABD3HLI7"/>
<feature type="region of interest" description="Disordered" evidence="1">
    <location>
        <begin position="1"/>
        <end position="35"/>
    </location>
</feature>
<evidence type="ECO:0000313" key="3">
    <source>
        <dbReference type="Proteomes" id="UP001633002"/>
    </source>
</evidence>
<evidence type="ECO:0000313" key="2">
    <source>
        <dbReference type="EMBL" id="KAL3691686.1"/>
    </source>
</evidence>
<organism evidence="2 3">
    <name type="scientific">Riccia sorocarpa</name>
    <dbReference type="NCBI Taxonomy" id="122646"/>
    <lineage>
        <taxon>Eukaryota</taxon>
        <taxon>Viridiplantae</taxon>
        <taxon>Streptophyta</taxon>
        <taxon>Embryophyta</taxon>
        <taxon>Marchantiophyta</taxon>
        <taxon>Marchantiopsida</taxon>
        <taxon>Marchantiidae</taxon>
        <taxon>Marchantiales</taxon>
        <taxon>Ricciaceae</taxon>
        <taxon>Riccia</taxon>
    </lineage>
</organism>
<reference evidence="2 3" key="1">
    <citation type="submission" date="2024-09" db="EMBL/GenBank/DDBJ databases">
        <title>Chromosome-scale assembly of Riccia sorocarpa.</title>
        <authorList>
            <person name="Paukszto L."/>
        </authorList>
    </citation>
    <scope>NUCLEOTIDE SEQUENCE [LARGE SCALE GENOMIC DNA]</scope>
    <source>
        <strain evidence="2">LP-2024</strain>
        <tissue evidence="2">Aerial parts of the thallus</tissue>
    </source>
</reference>